<keyword evidence="7" id="KW-1185">Reference proteome</keyword>
<dbReference type="PROSITE" id="PS51184">
    <property type="entry name" value="JMJC"/>
    <property type="match status" value="1"/>
</dbReference>
<dbReference type="OrthoDB" id="6636968at2"/>
<organism evidence="6 7">
    <name type="scientific">Photorhabdus luminescens</name>
    <name type="common">Xenorhabdus luminescens</name>
    <dbReference type="NCBI Taxonomy" id="29488"/>
    <lineage>
        <taxon>Bacteria</taxon>
        <taxon>Pseudomonadati</taxon>
        <taxon>Pseudomonadota</taxon>
        <taxon>Gammaproteobacteria</taxon>
        <taxon>Enterobacterales</taxon>
        <taxon>Morganellaceae</taxon>
        <taxon>Photorhabdus</taxon>
    </lineage>
</organism>
<evidence type="ECO:0000313" key="6">
    <source>
        <dbReference type="EMBL" id="SCZ51808.1"/>
    </source>
</evidence>
<gene>
    <name evidence="6" type="ORF">SAMN02982990_00220</name>
</gene>
<keyword evidence="3" id="KW-0560">Oxidoreductase</keyword>
<dbReference type="PANTHER" id="PTHR12461:SF106">
    <property type="entry name" value="BIFUNCTIONAL PEPTIDASE AND ARGINYL-HYDROXYLASE JMJD5"/>
    <property type="match status" value="1"/>
</dbReference>
<evidence type="ECO:0000259" key="5">
    <source>
        <dbReference type="PROSITE" id="PS51184"/>
    </source>
</evidence>
<dbReference type="Gene3D" id="2.60.120.650">
    <property type="entry name" value="Cupin"/>
    <property type="match status" value="1"/>
</dbReference>
<comment type="cofactor">
    <cofactor evidence="1">
        <name>Fe(2+)</name>
        <dbReference type="ChEBI" id="CHEBI:29033"/>
    </cofactor>
</comment>
<dbReference type="GO" id="GO:0046872">
    <property type="term" value="F:metal ion binding"/>
    <property type="evidence" value="ECO:0007669"/>
    <property type="project" value="UniProtKB-KW"/>
</dbReference>
<keyword evidence="2" id="KW-0479">Metal-binding</keyword>
<keyword evidence="4" id="KW-0408">Iron</keyword>
<evidence type="ECO:0000256" key="3">
    <source>
        <dbReference type="ARBA" id="ARBA00023002"/>
    </source>
</evidence>
<evidence type="ECO:0000256" key="1">
    <source>
        <dbReference type="ARBA" id="ARBA00001954"/>
    </source>
</evidence>
<dbReference type="PANTHER" id="PTHR12461">
    <property type="entry name" value="HYPOXIA-INDUCIBLE FACTOR 1 ALPHA INHIBITOR-RELATED"/>
    <property type="match status" value="1"/>
</dbReference>
<dbReference type="InterPro" id="IPR041667">
    <property type="entry name" value="Cupin_8"/>
</dbReference>
<dbReference type="SUPFAM" id="SSF51197">
    <property type="entry name" value="Clavaminate synthase-like"/>
    <property type="match status" value="1"/>
</dbReference>
<dbReference type="Pfam" id="PF13621">
    <property type="entry name" value="Cupin_8"/>
    <property type="match status" value="1"/>
</dbReference>
<reference evidence="7" key="1">
    <citation type="submission" date="2016-10" db="EMBL/GenBank/DDBJ databases">
        <authorList>
            <person name="Varghese N."/>
            <person name="Submissions S."/>
        </authorList>
    </citation>
    <scope>NUCLEOTIDE SEQUENCE [LARGE SCALE GENOMIC DNA]</scope>
    <source>
        <strain evidence="7">ATCC 29999</strain>
    </source>
</reference>
<sequence>MTTSFSNYDYVDLPEKERLEYEHIFFLRNFFLKPDLFQNELQQVEQSMASELPALGSGYSEIETYKEGELTWQKLAQIYAKDIRPIVIKGFSSSFPCVKLWTPEYFRDNFGDFQLWYSTTEKLFEEDGTSLRHYINAVLNGDVSRAYIENLSDIFNEYPILHQQIGIDHINRFLGDFASYHKIAQLFIGGAGTGAVYHCANELNCFLNIYGCKEWIFVHPKYSAAMYSSIFNKGIFVGSFVKHNAPVKYLEEHQPLYNRIPKLRVILEPGDMLINPPWWWHAINNQPPISIAIASRWKIEMPYQHQNPLYEFVQSQRVERLTLEGKKMSEDDVVVPDSELRKKYVSYKEMGWIGR</sequence>
<name>A0A1G5PQY3_PHOLU</name>
<dbReference type="Proteomes" id="UP000183223">
    <property type="component" value="Unassembled WGS sequence"/>
</dbReference>
<dbReference type="AlphaFoldDB" id="A0A1G5PQY3"/>
<evidence type="ECO:0000256" key="2">
    <source>
        <dbReference type="ARBA" id="ARBA00022723"/>
    </source>
</evidence>
<evidence type="ECO:0000256" key="4">
    <source>
        <dbReference type="ARBA" id="ARBA00023004"/>
    </source>
</evidence>
<protein>
    <submittedName>
        <fullName evidence="6">Cupin-like domain-containing protein</fullName>
    </submittedName>
</protein>
<evidence type="ECO:0000313" key="7">
    <source>
        <dbReference type="Proteomes" id="UP000183223"/>
    </source>
</evidence>
<dbReference type="InterPro" id="IPR003347">
    <property type="entry name" value="JmjC_dom"/>
</dbReference>
<dbReference type="RefSeq" id="WP_049581616.1">
    <property type="nucleotide sequence ID" value="NZ_CAWQXX010000035.1"/>
</dbReference>
<dbReference type="GO" id="GO:0016491">
    <property type="term" value="F:oxidoreductase activity"/>
    <property type="evidence" value="ECO:0007669"/>
    <property type="project" value="UniProtKB-KW"/>
</dbReference>
<accession>A0A1G5PQY3</accession>
<feature type="domain" description="JmjC" evidence="5">
    <location>
        <begin position="147"/>
        <end position="310"/>
    </location>
</feature>
<dbReference type="GeneID" id="45654751"/>
<dbReference type="EMBL" id="FMWJ01000001">
    <property type="protein sequence ID" value="SCZ51808.1"/>
    <property type="molecule type" value="Genomic_DNA"/>
</dbReference>
<proteinExistence type="predicted"/>